<evidence type="ECO:0000313" key="16">
    <source>
        <dbReference type="Proteomes" id="UP001499959"/>
    </source>
</evidence>
<name>A0ABP9C1U1_9GAMM</name>
<dbReference type="InterPro" id="IPR036363">
    <property type="entry name" value="Thiol_cytolysin_ab_sf"/>
</dbReference>
<evidence type="ECO:0000256" key="11">
    <source>
        <dbReference type="ARBA" id="ARBA00023026"/>
    </source>
</evidence>
<evidence type="ECO:0000256" key="10">
    <source>
        <dbReference type="ARBA" id="ARBA00022870"/>
    </source>
</evidence>
<keyword evidence="5" id="KW-0964">Secreted</keyword>
<keyword evidence="16" id="KW-1185">Reference proteome</keyword>
<evidence type="ECO:0000259" key="14">
    <source>
        <dbReference type="Pfam" id="PF17440"/>
    </source>
</evidence>
<dbReference type="Gene3D" id="3.40.30.40">
    <property type="entry name" value="Perfringolysin"/>
    <property type="match status" value="1"/>
</dbReference>
<evidence type="ECO:0000256" key="8">
    <source>
        <dbReference type="ARBA" id="ARBA00022735"/>
    </source>
</evidence>
<keyword evidence="11" id="KW-0843">Virulence</keyword>
<keyword evidence="6" id="KW-0800">Toxin</keyword>
<keyword evidence="13" id="KW-0472">Membrane</keyword>
<organism evidence="15 16">
    <name type="scientific">Lysobacter hankyongensis</name>
    <dbReference type="NCBI Taxonomy" id="1176535"/>
    <lineage>
        <taxon>Bacteria</taxon>
        <taxon>Pseudomonadati</taxon>
        <taxon>Pseudomonadota</taxon>
        <taxon>Gammaproteobacteria</taxon>
        <taxon>Lysobacterales</taxon>
        <taxon>Lysobacteraceae</taxon>
        <taxon>Lysobacter</taxon>
    </lineage>
</organism>
<dbReference type="Pfam" id="PF01289">
    <property type="entry name" value="Thiol_cytolysin"/>
    <property type="match status" value="1"/>
</dbReference>
<evidence type="ECO:0000256" key="6">
    <source>
        <dbReference type="ARBA" id="ARBA00022656"/>
    </source>
</evidence>
<evidence type="ECO:0000256" key="7">
    <source>
        <dbReference type="ARBA" id="ARBA00022692"/>
    </source>
</evidence>
<accession>A0ABP9C1U1</accession>
<keyword evidence="12" id="KW-0446">Lipid-binding</keyword>
<reference evidence="16" key="1">
    <citation type="journal article" date="2019" name="Int. J. Syst. Evol. Microbiol.">
        <title>The Global Catalogue of Microorganisms (GCM) 10K type strain sequencing project: providing services to taxonomists for standard genome sequencing and annotation.</title>
        <authorList>
            <consortium name="The Broad Institute Genomics Platform"/>
            <consortium name="The Broad Institute Genome Sequencing Center for Infectious Disease"/>
            <person name="Wu L."/>
            <person name="Ma J."/>
        </authorList>
    </citation>
    <scope>NUCLEOTIDE SEQUENCE [LARGE SCALE GENOMIC DNA]</scope>
    <source>
        <strain evidence="16">JCM 18204</strain>
    </source>
</reference>
<protein>
    <submittedName>
        <fullName evidence="15">Cholesterol-dependent cytolysin listeriolysin O</fullName>
    </submittedName>
</protein>
<keyword evidence="9" id="KW-0204">Cytolysis</keyword>
<dbReference type="PRINTS" id="PR01400">
    <property type="entry name" value="TACYTOLYSIN"/>
</dbReference>
<dbReference type="RefSeq" id="WP_345304426.1">
    <property type="nucleotide sequence ID" value="NZ_BAABJE010000017.1"/>
</dbReference>
<comment type="similarity">
    <text evidence="3">Belongs to the cholesterol-dependent cytolysin family.</text>
</comment>
<proteinExistence type="inferred from homology"/>
<dbReference type="InterPro" id="IPR036359">
    <property type="entry name" value="Thiol_cytolysin_sf"/>
</dbReference>
<keyword evidence="10" id="KW-1043">Host membrane</keyword>
<dbReference type="InterPro" id="IPR035390">
    <property type="entry name" value="Thiol_cytolys_C"/>
</dbReference>
<evidence type="ECO:0000256" key="12">
    <source>
        <dbReference type="ARBA" id="ARBA00023121"/>
    </source>
</evidence>
<dbReference type="Gene3D" id="2.60.40.1430">
    <property type="entry name" value="Perfringolysin, domain 4"/>
    <property type="match status" value="1"/>
</dbReference>
<dbReference type="SUPFAM" id="SSF56978">
    <property type="entry name" value="Perfringolysin"/>
    <property type="match status" value="1"/>
</dbReference>
<evidence type="ECO:0000256" key="13">
    <source>
        <dbReference type="ARBA" id="ARBA00023136"/>
    </source>
</evidence>
<keyword evidence="8" id="KW-0354">Hemolysis</keyword>
<evidence type="ECO:0000256" key="5">
    <source>
        <dbReference type="ARBA" id="ARBA00022525"/>
    </source>
</evidence>
<gene>
    <name evidence="15" type="primary">hly</name>
    <name evidence="15" type="ORF">GCM10023307_32750</name>
</gene>
<keyword evidence="7" id="KW-0812">Transmembrane</keyword>
<dbReference type="InterPro" id="IPR001869">
    <property type="entry name" value="Thiol_cytolysin"/>
</dbReference>
<evidence type="ECO:0000256" key="4">
    <source>
        <dbReference type="ARBA" id="ARBA00022452"/>
    </source>
</evidence>
<keyword evidence="4" id="KW-1134">Transmembrane beta strand</keyword>
<evidence type="ECO:0000256" key="1">
    <source>
        <dbReference type="ARBA" id="ARBA00004301"/>
    </source>
</evidence>
<feature type="domain" description="Thiol-activated cytolysin C-terminal" evidence="14">
    <location>
        <begin position="414"/>
        <end position="499"/>
    </location>
</feature>
<comment type="subcellular location">
    <subcellularLocation>
        <location evidence="1">Host membrane</location>
        <topology evidence="1">Multi-pass membrane protein</topology>
    </subcellularLocation>
    <subcellularLocation>
        <location evidence="2">Secreted</location>
    </subcellularLocation>
</comment>
<dbReference type="Gene3D" id="3.90.840.10">
    <property type="entry name" value="Thiol-activated cytolysin superfamily/Thiol-activated cytolysin, alpha-beta domain"/>
    <property type="match status" value="1"/>
</dbReference>
<comment type="caution">
    <text evidence="15">The sequence shown here is derived from an EMBL/GenBank/DDBJ whole genome shotgun (WGS) entry which is preliminary data.</text>
</comment>
<dbReference type="Gene3D" id="3.30.1040.20">
    <property type="match status" value="1"/>
</dbReference>
<sequence length="513" mass="56195">MKMDSIRTAPYESARTLHDAAAVRNRGIALRRLASAILLSAALAPLASSGAEDRSDIDRFVRTMDFDARRILSAHASDATQALPARRDDGNGVTICKATQRNASGETNDISILSPTAGTIYPGALVRVNDALVEGRPQALPAPRAPVTLRLDLPGQRHAGTRVEQPSFSNVQSAIDNILIDWIDAQPTHGFNAPARHTLNTQRAYSREQVAASLGLNAQWINNSFTANIRGAHERETKTHIALFRQIYYSAIADLPKAPSAVFAPQVTLASLRQQIDNDNPPGFVRSVDYGRLLLIRIDTENSVSDIEIDGALRYASGQDTSVNADVASRYQNLAQNARITVLAIGGNAQDAAAVTGMAGLQRAIRSGATFGRANPGVPISYTVTFLRDHAIAAMRFTADHTEWSCTRRQNAYIRLRHDGAYVARFEIDWREFDDSGAPVERQWRSGSQTAGWTHTRHFPGDAEGIRIRAYAYTGLAWNRWAETINTELKAPTNRCFRIAGAVHHRTVDQNCP</sequence>
<dbReference type="Proteomes" id="UP001499959">
    <property type="component" value="Unassembled WGS sequence"/>
</dbReference>
<dbReference type="EMBL" id="BAABJE010000017">
    <property type="protein sequence ID" value="GAA4803394.1"/>
    <property type="molecule type" value="Genomic_DNA"/>
</dbReference>
<dbReference type="Pfam" id="PF17440">
    <property type="entry name" value="Thiol_cytolys_C"/>
    <property type="match status" value="1"/>
</dbReference>
<evidence type="ECO:0000256" key="9">
    <source>
        <dbReference type="ARBA" id="ARBA00022852"/>
    </source>
</evidence>
<dbReference type="InterPro" id="IPR038700">
    <property type="entry name" value="Thiol_cytolys_C_sf"/>
</dbReference>
<evidence type="ECO:0000256" key="2">
    <source>
        <dbReference type="ARBA" id="ARBA00004613"/>
    </source>
</evidence>
<evidence type="ECO:0000313" key="15">
    <source>
        <dbReference type="EMBL" id="GAA4803394.1"/>
    </source>
</evidence>
<evidence type="ECO:0000256" key="3">
    <source>
        <dbReference type="ARBA" id="ARBA00008503"/>
    </source>
</evidence>